<gene>
    <name evidence="2" type="ORF">SCLCIDRAFT_296808</name>
</gene>
<proteinExistence type="predicted"/>
<accession>A0A0C2ZS39</accession>
<protein>
    <submittedName>
        <fullName evidence="2">Uncharacterized protein</fullName>
    </submittedName>
</protein>
<dbReference type="Proteomes" id="UP000053989">
    <property type="component" value="Unassembled WGS sequence"/>
</dbReference>
<sequence length="84" mass="9878">MVLPDYAGSSSPQRAHAPEWTHPYSQMHRRSPSRNNSHYYHNQMTEIAKASKHHTFASARVFGVFGYLTYHRRPHTRSEVRRLT</sequence>
<dbReference type="EMBL" id="KN822135">
    <property type="protein sequence ID" value="KIM55397.1"/>
    <property type="molecule type" value="Genomic_DNA"/>
</dbReference>
<keyword evidence="3" id="KW-1185">Reference proteome</keyword>
<reference evidence="2 3" key="1">
    <citation type="submission" date="2014-04" db="EMBL/GenBank/DDBJ databases">
        <authorList>
            <consortium name="DOE Joint Genome Institute"/>
            <person name="Kuo A."/>
            <person name="Kohler A."/>
            <person name="Nagy L.G."/>
            <person name="Floudas D."/>
            <person name="Copeland A."/>
            <person name="Barry K.W."/>
            <person name="Cichocki N."/>
            <person name="Veneault-Fourrey C."/>
            <person name="LaButti K."/>
            <person name="Lindquist E.A."/>
            <person name="Lipzen A."/>
            <person name="Lundell T."/>
            <person name="Morin E."/>
            <person name="Murat C."/>
            <person name="Sun H."/>
            <person name="Tunlid A."/>
            <person name="Henrissat B."/>
            <person name="Grigoriev I.V."/>
            <person name="Hibbett D.S."/>
            <person name="Martin F."/>
            <person name="Nordberg H.P."/>
            <person name="Cantor M.N."/>
            <person name="Hua S.X."/>
        </authorList>
    </citation>
    <scope>NUCLEOTIDE SEQUENCE [LARGE SCALE GENOMIC DNA]</scope>
    <source>
        <strain evidence="2 3">Foug A</strain>
    </source>
</reference>
<evidence type="ECO:0000313" key="2">
    <source>
        <dbReference type="EMBL" id="KIM55397.1"/>
    </source>
</evidence>
<evidence type="ECO:0000313" key="3">
    <source>
        <dbReference type="Proteomes" id="UP000053989"/>
    </source>
</evidence>
<reference evidence="3" key="2">
    <citation type="submission" date="2015-01" db="EMBL/GenBank/DDBJ databases">
        <title>Evolutionary Origins and Diversification of the Mycorrhizal Mutualists.</title>
        <authorList>
            <consortium name="DOE Joint Genome Institute"/>
            <consortium name="Mycorrhizal Genomics Consortium"/>
            <person name="Kohler A."/>
            <person name="Kuo A."/>
            <person name="Nagy L.G."/>
            <person name="Floudas D."/>
            <person name="Copeland A."/>
            <person name="Barry K.W."/>
            <person name="Cichocki N."/>
            <person name="Veneault-Fourrey C."/>
            <person name="LaButti K."/>
            <person name="Lindquist E.A."/>
            <person name="Lipzen A."/>
            <person name="Lundell T."/>
            <person name="Morin E."/>
            <person name="Murat C."/>
            <person name="Riley R."/>
            <person name="Ohm R."/>
            <person name="Sun H."/>
            <person name="Tunlid A."/>
            <person name="Henrissat B."/>
            <person name="Grigoriev I.V."/>
            <person name="Hibbett D.S."/>
            <person name="Martin F."/>
        </authorList>
    </citation>
    <scope>NUCLEOTIDE SEQUENCE [LARGE SCALE GENOMIC DNA]</scope>
    <source>
        <strain evidence="3">Foug A</strain>
    </source>
</reference>
<dbReference type="AlphaFoldDB" id="A0A0C2ZS39"/>
<feature type="region of interest" description="Disordered" evidence="1">
    <location>
        <begin position="1"/>
        <end position="38"/>
    </location>
</feature>
<dbReference type="InParanoid" id="A0A0C2ZS39"/>
<evidence type="ECO:0000256" key="1">
    <source>
        <dbReference type="SAM" id="MobiDB-lite"/>
    </source>
</evidence>
<name>A0A0C2ZS39_9AGAM</name>
<organism evidence="2 3">
    <name type="scientific">Scleroderma citrinum Foug A</name>
    <dbReference type="NCBI Taxonomy" id="1036808"/>
    <lineage>
        <taxon>Eukaryota</taxon>
        <taxon>Fungi</taxon>
        <taxon>Dikarya</taxon>
        <taxon>Basidiomycota</taxon>
        <taxon>Agaricomycotina</taxon>
        <taxon>Agaricomycetes</taxon>
        <taxon>Agaricomycetidae</taxon>
        <taxon>Boletales</taxon>
        <taxon>Sclerodermatineae</taxon>
        <taxon>Sclerodermataceae</taxon>
        <taxon>Scleroderma</taxon>
    </lineage>
</organism>
<dbReference type="HOGENOM" id="CLU_2528767_0_0_1"/>